<feature type="signal peptide" evidence="1">
    <location>
        <begin position="1"/>
        <end position="20"/>
    </location>
</feature>
<reference evidence="2" key="1">
    <citation type="submission" date="2020-05" db="EMBL/GenBank/DDBJ databases">
        <title>Phylogenomic resolution of chytrid fungi.</title>
        <authorList>
            <person name="Stajich J.E."/>
            <person name="Amses K."/>
            <person name="Simmons R."/>
            <person name="Seto K."/>
            <person name="Myers J."/>
            <person name="Bonds A."/>
            <person name="Quandt C.A."/>
            <person name="Barry K."/>
            <person name="Liu P."/>
            <person name="Grigoriev I."/>
            <person name="Longcore J.E."/>
            <person name="James T.Y."/>
        </authorList>
    </citation>
    <scope>NUCLEOTIDE SEQUENCE</scope>
    <source>
        <strain evidence="2">JEL0513</strain>
    </source>
</reference>
<evidence type="ECO:0000313" key="2">
    <source>
        <dbReference type="EMBL" id="KAJ3091280.1"/>
    </source>
</evidence>
<accession>A0AAD5SR49</accession>
<evidence type="ECO:0000256" key="1">
    <source>
        <dbReference type="SAM" id="SignalP"/>
    </source>
</evidence>
<evidence type="ECO:0000313" key="3">
    <source>
        <dbReference type="Proteomes" id="UP001211907"/>
    </source>
</evidence>
<feature type="chain" id="PRO_5042036399" evidence="1">
    <location>
        <begin position="21"/>
        <end position="115"/>
    </location>
</feature>
<protein>
    <submittedName>
        <fullName evidence="2">Uncharacterized protein</fullName>
    </submittedName>
</protein>
<keyword evidence="3" id="KW-1185">Reference proteome</keyword>
<dbReference type="EMBL" id="JADGJH010003393">
    <property type="protein sequence ID" value="KAJ3091280.1"/>
    <property type="molecule type" value="Genomic_DNA"/>
</dbReference>
<dbReference type="Proteomes" id="UP001211907">
    <property type="component" value="Unassembled WGS sequence"/>
</dbReference>
<proteinExistence type="predicted"/>
<name>A0AAD5SR49_9FUNG</name>
<dbReference type="AlphaFoldDB" id="A0AAD5SR49"/>
<gene>
    <name evidence="2" type="ORF">HK100_007216</name>
</gene>
<keyword evidence="1" id="KW-0732">Signal</keyword>
<sequence>MMKTVFLALAVATAANSVLADVIVPSSCEHLVDDMRPRNSSDYRLDSFGNNKTLNLDGGDYGADSNSTLKYYFAETSGHVDVLPGWVSNPADTDATLHPANILASNYFYFKFGIT</sequence>
<comment type="caution">
    <text evidence="2">The sequence shown here is derived from an EMBL/GenBank/DDBJ whole genome shotgun (WGS) entry which is preliminary data.</text>
</comment>
<organism evidence="2 3">
    <name type="scientific">Physocladia obscura</name>
    <dbReference type="NCBI Taxonomy" id="109957"/>
    <lineage>
        <taxon>Eukaryota</taxon>
        <taxon>Fungi</taxon>
        <taxon>Fungi incertae sedis</taxon>
        <taxon>Chytridiomycota</taxon>
        <taxon>Chytridiomycota incertae sedis</taxon>
        <taxon>Chytridiomycetes</taxon>
        <taxon>Chytridiales</taxon>
        <taxon>Chytriomycetaceae</taxon>
        <taxon>Physocladia</taxon>
    </lineage>
</organism>